<accession>A0A9P6GYV3</accession>
<keyword evidence="2" id="KW-1185">Reference proteome</keyword>
<dbReference type="OrthoDB" id="2187549at2759"/>
<dbReference type="InterPro" id="IPR005651">
    <property type="entry name" value="Trm112-like"/>
</dbReference>
<dbReference type="AlphaFoldDB" id="A0A9P6GYV3"/>
<evidence type="ECO:0000313" key="2">
    <source>
        <dbReference type="Proteomes" id="UP000740883"/>
    </source>
</evidence>
<gene>
    <name evidence="1" type="ORF">NGRA_1201</name>
</gene>
<sequence length="117" mass="13162">MKPFLLGVLKCKNCPFTSKLRVEAEEVRELDPEAYDVLDINILKKDDGALVSKIVECFNIVEITQTDVTEFCESKNDKVNKLLFGTDIVTGLLTCEDCKLSYPIKDSILDTVDTIQN</sequence>
<protein>
    <submittedName>
        <fullName evidence="1">Uncharacterized protein</fullName>
    </submittedName>
</protein>
<dbReference type="Gene3D" id="2.20.25.10">
    <property type="match status" value="1"/>
</dbReference>
<proteinExistence type="predicted"/>
<organism evidence="1 2">
    <name type="scientific">Nosema granulosis</name>
    <dbReference type="NCBI Taxonomy" id="83296"/>
    <lineage>
        <taxon>Eukaryota</taxon>
        <taxon>Fungi</taxon>
        <taxon>Fungi incertae sedis</taxon>
        <taxon>Microsporidia</taxon>
        <taxon>Nosematidae</taxon>
        <taxon>Nosema</taxon>
    </lineage>
</organism>
<name>A0A9P6GYV3_9MICR</name>
<reference evidence="1 2" key="1">
    <citation type="journal article" date="2020" name="Genome Biol. Evol.">
        <title>Comparative genomics of strictly vertically transmitted, feminizing microsporidia endosymbionts of amphipod crustaceans.</title>
        <authorList>
            <person name="Cormier A."/>
            <person name="Chebbi M.A."/>
            <person name="Giraud I."/>
            <person name="Wattier R."/>
            <person name="Teixeira M."/>
            <person name="Gilbert C."/>
            <person name="Rigaud T."/>
            <person name="Cordaux R."/>
        </authorList>
    </citation>
    <scope>NUCLEOTIDE SEQUENCE [LARGE SCALE GENOMIC DNA]</scope>
    <source>
        <strain evidence="1 2">Ou3-Ou53</strain>
    </source>
</reference>
<dbReference type="Pfam" id="PF03966">
    <property type="entry name" value="Trm112p"/>
    <property type="match status" value="1"/>
</dbReference>
<evidence type="ECO:0000313" key="1">
    <source>
        <dbReference type="EMBL" id="KAF9763560.1"/>
    </source>
</evidence>
<dbReference type="Proteomes" id="UP000740883">
    <property type="component" value="Unassembled WGS sequence"/>
</dbReference>
<dbReference type="EMBL" id="SBJO01000069">
    <property type="protein sequence ID" value="KAF9763560.1"/>
    <property type="molecule type" value="Genomic_DNA"/>
</dbReference>
<comment type="caution">
    <text evidence="1">The sequence shown here is derived from an EMBL/GenBank/DDBJ whole genome shotgun (WGS) entry which is preliminary data.</text>
</comment>